<gene>
    <name evidence="1" type="ORF">LTR16_010021</name>
</gene>
<evidence type="ECO:0000313" key="2">
    <source>
        <dbReference type="Proteomes" id="UP001357485"/>
    </source>
</evidence>
<keyword evidence="2" id="KW-1185">Reference proteome</keyword>
<organism evidence="1 2">
    <name type="scientific">Cryomyces antarcticus</name>
    <dbReference type="NCBI Taxonomy" id="329879"/>
    <lineage>
        <taxon>Eukaryota</taxon>
        <taxon>Fungi</taxon>
        <taxon>Dikarya</taxon>
        <taxon>Ascomycota</taxon>
        <taxon>Pezizomycotina</taxon>
        <taxon>Dothideomycetes</taxon>
        <taxon>Dothideomycetes incertae sedis</taxon>
        <taxon>Cryomyces</taxon>
    </lineage>
</organism>
<protein>
    <submittedName>
        <fullName evidence="1">Uncharacterized protein</fullName>
    </submittedName>
</protein>
<reference evidence="1 2" key="1">
    <citation type="submission" date="2023-08" db="EMBL/GenBank/DDBJ databases">
        <title>Black Yeasts Isolated from many extreme environments.</title>
        <authorList>
            <person name="Coleine C."/>
            <person name="Stajich J.E."/>
            <person name="Selbmann L."/>
        </authorList>
    </citation>
    <scope>NUCLEOTIDE SEQUENCE [LARGE SCALE GENOMIC DNA]</scope>
    <source>
        <strain evidence="1 2">CCFEE 536</strain>
    </source>
</reference>
<evidence type="ECO:0000313" key="1">
    <source>
        <dbReference type="EMBL" id="KAK5066492.1"/>
    </source>
</evidence>
<dbReference type="EMBL" id="JAVRRA010027367">
    <property type="protein sequence ID" value="KAK5066492.1"/>
    <property type="molecule type" value="Genomic_DNA"/>
</dbReference>
<feature type="non-terminal residue" evidence="1">
    <location>
        <position position="54"/>
    </location>
</feature>
<sequence length="54" mass="6195">MRLDKVVLLQDVDEAWVNSAKEGFHYRRAKTITNMAQNGTSDLKHTTLTKALDY</sequence>
<comment type="caution">
    <text evidence="1">The sequence shown here is derived from an EMBL/GenBank/DDBJ whole genome shotgun (WGS) entry which is preliminary data.</text>
</comment>
<accession>A0ABR0JKS4</accession>
<name>A0ABR0JKS4_9PEZI</name>
<proteinExistence type="predicted"/>
<dbReference type="Proteomes" id="UP001357485">
    <property type="component" value="Unassembled WGS sequence"/>
</dbReference>